<keyword evidence="2" id="KW-1185">Reference proteome</keyword>
<protein>
    <submittedName>
        <fullName evidence="1">Uncharacterized protein</fullName>
    </submittedName>
</protein>
<name>A0ACB7SGL8_HYAAI</name>
<dbReference type="Proteomes" id="UP000821845">
    <property type="component" value="Chromosome 4"/>
</dbReference>
<gene>
    <name evidence="1" type="ORF">HPB50_010695</name>
</gene>
<comment type="caution">
    <text evidence="1">The sequence shown here is derived from an EMBL/GenBank/DDBJ whole genome shotgun (WGS) entry which is preliminary data.</text>
</comment>
<dbReference type="EMBL" id="CM023484">
    <property type="protein sequence ID" value="KAH6932929.1"/>
    <property type="molecule type" value="Genomic_DNA"/>
</dbReference>
<evidence type="ECO:0000313" key="1">
    <source>
        <dbReference type="EMBL" id="KAH6932929.1"/>
    </source>
</evidence>
<evidence type="ECO:0000313" key="2">
    <source>
        <dbReference type="Proteomes" id="UP000821845"/>
    </source>
</evidence>
<proteinExistence type="predicted"/>
<organism evidence="1 2">
    <name type="scientific">Hyalomma asiaticum</name>
    <name type="common">Tick</name>
    <dbReference type="NCBI Taxonomy" id="266040"/>
    <lineage>
        <taxon>Eukaryota</taxon>
        <taxon>Metazoa</taxon>
        <taxon>Ecdysozoa</taxon>
        <taxon>Arthropoda</taxon>
        <taxon>Chelicerata</taxon>
        <taxon>Arachnida</taxon>
        <taxon>Acari</taxon>
        <taxon>Parasitiformes</taxon>
        <taxon>Ixodida</taxon>
        <taxon>Ixodoidea</taxon>
        <taxon>Ixodidae</taxon>
        <taxon>Hyalomminae</taxon>
        <taxon>Hyalomma</taxon>
    </lineage>
</organism>
<sequence length="97" mass="10767">MSGTRRRPTQERRRCAPMGLGGARRVARRSFQRFSQLAARVAVPLSGRTVLLGDCIYRTIRRTTDDVASVGGSSVDFTLRSRSSNHAWTRDCIASLV</sequence>
<accession>A0ACB7SGL8</accession>
<reference evidence="1" key="1">
    <citation type="submission" date="2020-05" db="EMBL/GenBank/DDBJ databases">
        <title>Large-scale comparative analyses of tick genomes elucidate their genetic diversity and vector capacities.</title>
        <authorList>
            <person name="Jia N."/>
            <person name="Wang J."/>
            <person name="Shi W."/>
            <person name="Du L."/>
            <person name="Sun Y."/>
            <person name="Zhan W."/>
            <person name="Jiang J."/>
            <person name="Wang Q."/>
            <person name="Zhang B."/>
            <person name="Ji P."/>
            <person name="Sakyi L.B."/>
            <person name="Cui X."/>
            <person name="Yuan T."/>
            <person name="Jiang B."/>
            <person name="Yang W."/>
            <person name="Lam T.T.-Y."/>
            <person name="Chang Q."/>
            <person name="Ding S."/>
            <person name="Wang X."/>
            <person name="Zhu J."/>
            <person name="Ruan X."/>
            <person name="Zhao L."/>
            <person name="Wei J."/>
            <person name="Que T."/>
            <person name="Du C."/>
            <person name="Cheng J."/>
            <person name="Dai P."/>
            <person name="Han X."/>
            <person name="Huang E."/>
            <person name="Gao Y."/>
            <person name="Liu J."/>
            <person name="Shao H."/>
            <person name="Ye R."/>
            <person name="Li L."/>
            <person name="Wei W."/>
            <person name="Wang X."/>
            <person name="Wang C."/>
            <person name="Yang T."/>
            <person name="Huo Q."/>
            <person name="Li W."/>
            <person name="Guo W."/>
            <person name="Chen H."/>
            <person name="Zhou L."/>
            <person name="Ni X."/>
            <person name="Tian J."/>
            <person name="Zhou Y."/>
            <person name="Sheng Y."/>
            <person name="Liu T."/>
            <person name="Pan Y."/>
            <person name="Xia L."/>
            <person name="Li J."/>
            <person name="Zhao F."/>
            <person name="Cao W."/>
        </authorList>
    </citation>
    <scope>NUCLEOTIDE SEQUENCE</scope>
    <source>
        <strain evidence="1">Hyas-2018</strain>
    </source>
</reference>